<feature type="region of interest" description="Disordered" evidence="1">
    <location>
        <begin position="547"/>
        <end position="567"/>
    </location>
</feature>
<feature type="compositionally biased region" description="Low complexity" evidence="1">
    <location>
        <begin position="686"/>
        <end position="707"/>
    </location>
</feature>
<dbReference type="InterPro" id="IPR014012">
    <property type="entry name" value="HSA_dom"/>
</dbReference>
<keyword evidence="4" id="KW-1185">Reference proteome</keyword>
<protein>
    <submittedName>
        <fullName evidence="3">HSA family protein</fullName>
    </submittedName>
</protein>
<gene>
    <name evidence="3" type="ORF">BcabD6B2_25880</name>
</gene>
<proteinExistence type="predicted"/>
<evidence type="ECO:0000313" key="3">
    <source>
        <dbReference type="EMBL" id="GIX63153.1"/>
    </source>
</evidence>
<comment type="caution">
    <text evidence="3">The sequence shown here is derived from an EMBL/GenBank/DDBJ whole genome shotgun (WGS) entry which is preliminary data.</text>
</comment>
<feature type="region of interest" description="Disordered" evidence="1">
    <location>
        <begin position="618"/>
        <end position="707"/>
    </location>
</feature>
<reference evidence="3 4" key="1">
    <citation type="submission" date="2021-06" db="EMBL/GenBank/DDBJ databases">
        <title>Genome sequence of Babesia caballi.</title>
        <authorList>
            <person name="Yamagishi J."/>
            <person name="Kidaka T."/>
            <person name="Ochi A."/>
        </authorList>
    </citation>
    <scope>NUCLEOTIDE SEQUENCE [LARGE SCALE GENOMIC DNA]</scope>
    <source>
        <strain evidence="3">USDA-D6B2</strain>
    </source>
</reference>
<feature type="region of interest" description="Disordered" evidence="1">
    <location>
        <begin position="731"/>
        <end position="867"/>
    </location>
</feature>
<organism evidence="3 4">
    <name type="scientific">Babesia caballi</name>
    <dbReference type="NCBI Taxonomy" id="5871"/>
    <lineage>
        <taxon>Eukaryota</taxon>
        <taxon>Sar</taxon>
        <taxon>Alveolata</taxon>
        <taxon>Apicomplexa</taxon>
        <taxon>Aconoidasida</taxon>
        <taxon>Piroplasmida</taxon>
        <taxon>Babesiidae</taxon>
        <taxon>Babesia</taxon>
    </lineage>
</organism>
<dbReference type="GeneID" id="94194634"/>
<evidence type="ECO:0000256" key="1">
    <source>
        <dbReference type="SAM" id="MobiDB-lite"/>
    </source>
</evidence>
<dbReference type="PROSITE" id="PS51204">
    <property type="entry name" value="HSA"/>
    <property type="match status" value="1"/>
</dbReference>
<feature type="domain" description="HSA" evidence="2">
    <location>
        <begin position="40"/>
        <end position="113"/>
    </location>
</feature>
<feature type="compositionally biased region" description="Gly residues" evidence="1">
    <location>
        <begin position="923"/>
        <end position="949"/>
    </location>
</feature>
<sequence>MADEGRPGGAQAAAAPEAGAAKSAELASRAMGMLNASLIVTLPEPAQRSRSYRELILQEMNWMACDYYHERRWKVHAGKQLCIGIKEAAMDRKRLNKNWIASECSLHVKRFWTAVLANSQEETPVSAELAHYCARIARGYRNHVQTDTGDVSRDYDIGERDLIAVTVPPMQQPDGHAYSTRSLEHKNEVLETTILGMQSMGAELYRPIFRPPDDDLDMFTMPLMDPLRDNDFNALLVQNFCLKYCEQPHALARAKEELRSPSVPDITRRFNRPANEASCLAMSVRDFDLQIKPKPPFLGAMVKTQLTSVEFELLDSWMISEATSWPMIAICLTYRSSASGLHRFEYSAEYCKEVFEQFNRQPRGLVNSSRRLLGPRQRNAITTFLDAPPPRLKFRALLDSADQGETAVRREVGLPVGSGKRYAGYCSVGSASLRRVRQRGATRSRGLRALYLAHRALVNEGRGGQSGIVQGDDVDMAMEGSEGVEEHVGDSDGGFRVLGDSKSVDGESVSTESSELQVKLPLLDVKSSDLETMSVVVVHKEASAAVEPNGQSCRGDDGLREGSTAEGKVEGEALGKVVAVPKDAYVEVAMATGKNKAAKCYDKQLAAGDGAQAGRARRAAAQAVHGRGRGRCVQEDQEPLGAAARRGAGGVRGHEGGQGRDEAAGGADGGQDSHQAHRAGRAQHEPGAAPAAAAASAASDGPDSAGAVHVADAADADAGGQRVSALEGVHADDAPGHAPAAHQPRADADRAGAADAAAARADGAGDEAVGGHDAGVQRCGAHDAWADDAGADGQHEGAAEADDTGADGQHKGAAGRVGAGADGQREGASGDAAAAAAGQGAAGADAPGADEAPAAHGHGGQAAAHDAALRANVPAAGQRAALPVQARAGREHAAGAHVPHAHVQQAGAVPQGARGPVPRAGPGSRGLVGGLADARGGGAEDGGEGGGGPADEQQGGRADYGAAEAGRGDLGHDVFPLAADADVHEPVVDDVHPVGVGALAEDGLVHLALAHDAGAGNALDVGGVQALQAGDLAEEDGNDGHALGANGDHGRHGLVEECAGHVAEQRAAALGDLVGADRPLALLEAVEAEPAAGTEVGGGGLGVEVGRVGGLDGAGEDDVEGEAPGVLGHNDAAALLLDVHEERGDEPLLDHGEHFEVGLRPDGGEDDGVDVHGQLLPGGVHLGDVHAVLEDVEDADVAVRELLVELLVLVGAPVAGHLVVVGNGHGFLLAGHVESPVAAHELQHGDHRHVAVATDVQLLEYNGRVVLGDADVRGQQREVRLGAGGADFERAELLLEGHAGTAVDVLQPGAEVLGSGDALAAVPVEGRDGHDVPVGFLQSVEEEGQLVLLNGRDAHLLDPVVEAGPEDDAAVVAVHEVEGGAQRGALALEGGDEEVLGCFQLVLFVKLGGVAVVSFGISQAHRGIEVVAGNGVVVVASGASGVELGVVGGFRIGHFGEQLGGDCGFGLARALGEEAGGEAFPLAGAGLLVNALAFFRVVILGDVRFETVGWLRCVAAAIRQFGHVAPEAFEAVARK</sequence>
<feature type="compositionally biased region" description="Low complexity" evidence="1">
    <location>
        <begin position="905"/>
        <end position="922"/>
    </location>
</feature>
<feature type="compositionally biased region" description="Low complexity" evidence="1">
    <location>
        <begin position="826"/>
        <end position="867"/>
    </location>
</feature>
<feature type="compositionally biased region" description="Low complexity" evidence="1">
    <location>
        <begin position="753"/>
        <end position="762"/>
    </location>
</feature>
<dbReference type="RefSeq" id="XP_067715222.1">
    <property type="nucleotide sequence ID" value="XM_067859121.1"/>
</dbReference>
<dbReference type="Proteomes" id="UP001497744">
    <property type="component" value="Unassembled WGS sequence"/>
</dbReference>
<feature type="region of interest" description="Disordered" evidence="1">
    <location>
        <begin position="880"/>
        <end position="899"/>
    </location>
</feature>
<feature type="compositionally biased region" description="Basic and acidic residues" evidence="1">
    <location>
        <begin position="652"/>
        <end position="663"/>
    </location>
</feature>
<dbReference type="EMBL" id="BPLF01000002">
    <property type="protein sequence ID" value="GIX63153.1"/>
    <property type="molecule type" value="Genomic_DNA"/>
</dbReference>
<accession>A0AAV4LTS0</accession>
<evidence type="ECO:0000313" key="4">
    <source>
        <dbReference type="Proteomes" id="UP001497744"/>
    </source>
</evidence>
<name>A0AAV4LTS0_BABCB</name>
<evidence type="ECO:0000259" key="2">
    <source>
        <dbReference type="PROSITE" id="PS51204"/>
    </source>
</evidence>
<feature type="region of interest" description="Disordered" evidence="1">
    <location>
        <begin position="905"/>
        <end position="967"/>
    </location>
</feature>